<evidence type="ECO:0000313" key="2">
    <source>
        <dbReference type="EMBL" id="SVA78945.1"/>
    </source>
</evidence>
<reference evidence="2" key="1">
    <citation type="submission" date="2018-05" db="EMBL/GenBank/DDBJ databases">
        <authorList>
            <person name="Lanie J.A."/>
            <person name="Ng W.-L."/>
            <person name="Kazmierczak K.M."/>
            <person name="Andrzejewski T.M."/>
            <person name="Davidsen T.M."/>
            <person name="Wayne K.J."/>
            <person name="Tettelin H."/>
            <person name="Glass J.I."/>
            <person name="Rusch D."/>
            <person name="Podicherti R."/>
            <person name="Tsui H.-C.T."/>
            <person name="Winkler M.E."/>
        </authorList>
    </citation>
    <scope>NUCLEOTIDE SEQUENCE</scope>
</reference>
<organism evidence="2">
    <name type="scientific">marine metagenome</name>
    <dbReference type="NCBI Taxonomy" id="408172"/>
    <lineage>
        <taxon>unclassified sequences</taxon>
        <taxon>metagenomes</taxon>
        <taxon>ecological metagenomes</taxon>
    </lineage>
</organism>
<accession>A0A381YPM0</accession>
<proteinExistence type="predicted"/>
<gene>
    <name evidence="2" type="ORF">METZ01_LOCUS131799</name>
</gene>
<feature type="coiled-coil region" evidence="1">
    <location>
        <begin position="6"/>
        <end position="40"/>
    </location>
</feature>
<protein>
    <submittedName>
        <fullName evidence="2">Uncharacterized protein</fullName>
    </submittedName>
</protein>
<evidence type="ECO:0000256" key="1">
    <source>
        <dbReference type="SAM" id="Coils"/>
    </source>
</evidence>
<name>A0A381YPM0_9ZZZZ</name>
<dbReference type="EMBL" id="UINC01018733">
    <property type="protein sequence ID" value="SVA78945.1"/>
    <property type="molecule type" value="Genomic_DNA"/>
</dbReference>
<keyword evidence="1" id="KW-0175">Coiled coil</keyword>
<sequence length="83" mass="9522">MDNKLLISLTEKIDKLQNSIDKLQKEIEKMNLDQTKMTEHIDFVENIYENVKHPLGYVCHKISSVIGNEIENPNALPSIQNGD</sequence>
<dbReference type="AlphaFoldDB" id="A0A381YPM0"/>